<comment type="caution">
    <text evidence="2">The sequence shown here is derived from an EMBL/GenBank/DDBJ whole genome shotgun (WGS) entry which is preliminary data.</text>
</comment>
<dbReference type="EMBL" id="JACVVK020000019">
    <property type="protein sequence ID" value="KAK7503628.1"/>
    <property type="molecule type" value="Genomic_DNA"/>
</dbReference>
<dbReference type="EMBL" id="JACVVK020000111">
    <property type="protein sequence ID" value="KAK7491766.1"/>
    <property type="molecule type" value="Genomic_DNA"/>
</dbReference>
<dbReference type="Proteomes" id="UP001519460">
    <property type="component" value="Unassembled WGS sequence"/>
</dbReference>
<protein>
    <submittedName>
        <fullName evidence="2">Uncharacterized protein</fullName>
    </submittedName>
</protein>
<gene>
    <name evidence="2" type="ORF">BaRGS_00005167</name>
    <name evidence="1" type="ORF">BaRGS_00017022</name>
</gene>
<evidence type="ECO:0000313" key="1">
    <source>
        <dbReference type="EMBL" id="KAK7491766.1"/>
    </source>
</evidence>
<evidence type="ECO:0000313" key="3">
    <source>
        <dbReference type="Proteomes" id="UP001519460"/>
    </source>
</evidence>
<keyword evidence="3" id="KW-1185">Reference proteome</keyword>
<dbReference type="AlphaFoldDB" id="A0ABD0LWY2"/>
<reference evidence="2 3" key="2">
    <citation type="journal article" date="2023" name="Sci. Data">
        <title>Genome assembly of the Korean intertidal mud-creeper Batillaria attramentaria.</title>
        <authorList>
            <person name="Patra A.K."/>
            <person name="Ho P.T."/>
            <person name="Jun S."/>
            <person name="Lee S.J."/>
            <person name="Kim Y."/>
            <person name="Won Y.J."/>
        </authorList>
    </citation>
    <scope>NUCLEOTIDE SEQUENCE [LARGE SCALE GENOMIC DNA]</scope>
    <source>
        <strain evidence="2">Wonlab-2016</strain>
    </source>
</reference>
<accession>A0ABD0LWY2</accession>
<sequence length="92" mass="10002">MQRKVPEDGMSRVPPTECDVAILPGGVQNTCLMCWGCSFCYHVLGTLVCIVRSPSSAAVEMKVELVFPEIPGHSGLIRKVPTEDEVKPAETE</sequence>
<evidence type="ECO:0000313" key="2">
    <source>
        <dbReference type="EMBL" id="KAK7503628.1"/>
    </source>
</evidence>
<name>A0ABD0LWY2_9CAEN</name>
<organism evidence="2 3">
    <name type="scientific">Batillaria attramentaria</name>
    <dbReference type="NCBI Taxonomy" id="370345"/>
    <lineage>
        <taxon>Eukaryota</taxon>
        <taxon>Metazoa</taxon>
        <taxon>Spiralia</taxon>
        <taxon>Lophotrochozoa</taxon>
        <taxon>Mollusca</taxon>
        <taxon>Gastropoda</taxon>
        <taxon>Caenogastropoda</taxon>
        <taxon>Sorbeoconcha</taxon>
        <taxon>Cerithioidea</taxon>
        <taxon>Batillariidae</taxon>
        <taxon>Batillaria</taxon>
    </lineage>
</organism>
<reference evidence="2" key="1">
    <citation type="submission" date="2020-09" db="EMBL/GenBank/DDBJ databases">
        <authorList>
            <person name="Won Y."/>
        </authorList>
    </citation>
    <scope>NUCLEOTIDE SEQUENCE</scope>
    <source>
        <strain evidence="2">Wonlab-2016</strain>
        <tissue evidence="2">Foot muscle</tissue>
    </source>
</reference>
<proteinExistence type="predicted"/>
<reference evidence="2" key="3">
    <citation type="submission" date="2023-01" db="EMBL/GenBank/DDBJ databases">
        <authorList>
            <person name="Patra A."/>
        </authorList>
    </citation>
    <scope>NUCLEOTIDE SEQUENCE</scope>
    <source>
        <strain evidence="2">Wonlab-2016</strain>
        <tissue evidence="2">Foot muscle</tissue>
    </source>
</reference>